<dbReference type="NCBIfam" id="TIGR01539">
    <property type="entry name" value="portal_lambda"/>
    <property type="match status" value="1"/>
</dbReference>
<accession>A0ABY7U0K1</accession>
<evidence type="ECO:0000313" key="2">
    <source>
        <dbReference type="Proteomes" id="UP001218231"/>
    </source>
</evidence>
<dbReference type="RefSeq" id="WP_273618970.1">
    <property type="nucleotide sequence ID" value="NZ_CP117417.1"/>
</dbReference>
<reference evidence="1 2" key="1">
    <citation type="submission" date="2023-02" db="EMBL/GenBank/DDBJ databases">
        <title>Genome sequence of Novosphingobium humi KACC 19094.</title>
        <authorList>
            <person name="Kim S."/>
            <person name="Heo J."/>
            <person name="Kwon S.-W."/>
        </authorList>
    </citation>
    <scope>NUCLEOTIDE SEQUENCE [LARGE SCALE GENOMIC DNA]</scope>
    <source>
        <strain evidence="1 2">KACC 19094</strain>
    </source>
</reference>
<dbReference type="EMBL" id="CP117417">
    <property type="protein sequence ID" value="WCT78660.1"/>
    <property type="molecule type" value="Genomic_DNA"/>
</dbReference>
<proteinExistence type="predicted"/>
<dbReference type="InterPro" id="IPR006429">
    <property type="entry name" value="Phage_lambda_portal"/>
</dbReference>
<dbReference type="Pfam" id="PF05136">
    <property type="entry name" value="Phage_portal_2"/>
    <property type="match status" value="1"/>
</dbReference>
<sequence length="562" mass="63337">MPTPPAILDNQGRVISSTDIARIREGARGGRGRMRGSLSGQSPQWFPYDGADWSSKELGGWYPWIRSPDSEINIYRDRMAARVRDLRRNDPWVSGAISRILDSTIGASYRFVAKPDYRVLSLHAKGFDAVWAAEYRQALEALLRDWADDVGHYADLTQEMSLSQIFRVALGHKLVDGESVLMAHWRPDRIGPGAAKWATCLQGIDPDLLSNPYQGPDTRYLRGGVELDDDQVHVAYHFRKAHQYDWYNSVQSMQWERVERIDPDGWRRVYHDYDPERFGQSRGVSVFAPVISKLKMLARLYGVKLQAENVAAAFGIYIESPFDTEMIQKALEDEDQTEQALGWYQDMRADFHAERDLQVNGVKLATLAPGEKIQSVAPGGGQQDITPFAHEMLRAVSVCLGTSAEEVHNDYGDSSWSSARAGIVQSEKTYTRRCEDFSQNTATPVVATWLEEPFERGLLPLPRNAPSYIEQRTAYSRGRWLGAARGWVDPVAERQGVVLGLDAGLSTMEDECARQGADWEENLEQRAIEYKRMKELGLPAPRWFGQDYSATQAAQAPSTEQP</sequence>
<dbReference type="Proteomes" id="UP001218231">
    <property type="component" value="Chromosome"/>
</dbReference>
<organism evidence="1 2">
    <name type="scientific">Novosphingobium humi</name>
    <dbReference type="NCBI Taxonomy" id="2282397"/>
    <lineage>
        <taxon>Bacteria</taxon>
        <taxon>Pseudomonadati</taxon>
        <taxon>Pseudomonadota</taxon>
        <taxon>Alphaproteobacteria</taxon>
        <taxon>Sphingomonadales</taxon>
        <taxon>Sphingomonadaceae</taxon>
        <taxon>Novosphingobium</taxon>
    </lineage>
</organism>
<name>A0ABY7U0K1_9SPHN</name>
<gene>
    <name evidence="1" type="ORF">PQ457_06770</name>
</gene>
<keyword evidence="2" id="KW-1185">Reference proteome</keyword>
<evidence type="ECO:0000313" key="1">
    <source>
        <dbReference type="EMBL" id="WCT78660.1"/>
    </source>
</evidence>
<protein>
    <submittedName>
        <fullName evidence="1">Phage portal protein</fullName>
    </submittedName>
</protein>